<dbReference type="Proteomes" id="UP000507954">
    <property type="component" value="Unassembled WGS sequence"/>
</dbReference>
<name>A0A508WNR1_9HYPH</name>
<dbReference type="RefSeq" id="WP_101805675.1">
    <property type="nucleotide sequence ID" value="NZ_CABFNB010000004.1"/>
</dbReference>
<gene>
    <name evidence="2" type="ORF">EMEDMD4_1010014</name>
</gene>
<protein>
    <submittedName>
        <fullName evidence="2">NmrA family protein</fullName>
    </submittedName>
</protein>
<dbReference type="PANTHER" id="PTHR43162:SF1">
    <property type="entry name" value="PRESTALK A DIFFERENTIATION PROTEIN A"/>
    <property type="match status" value="1"/>
</dbReference>
<proteinExistence type="predicted"/>
<feature type="domain" description="NmrA-like" evidence="1">
    <location>
        <begin position="4"/>
        <end position="257"/>
    </location>
</feature>
<dbReference type="AlphaFoldDB" id="A0A508WNR1"/>
<dbReference type="EMBL" id="CABFNB010000004">
    <property type="protein sequence ID" value="VTZ59205.1"/>
    <property type="molecule type" value="Genomic_DNA"/>
</dbReference>
<evidence type="ECO:0000313" key="2">
    <source>
        <dbReference type="EMBL" id="VTZ59205.1"/>
    </source>
</evidence>
<dbReference type="InterPro" id="IPR008030">
    <property type="entry name" value="NmrA-like"/>
</dbReference>
<dbReference type="InterPro" id="IPR036291">
    <property type="entry name" value="NAD(P)-bd_dom_sf"/>
</dbReference>
<dbReference type="SUPFAM" id="SSF51735">
    <property type="entry name" value="NAD(P)-binding Rossmann-fold domains"/>
    <property type="match status" value="1"/>
</dbReference>
<dbReference type="Gene3D" id="3.90.25.10">
    <property type="entry name" value="UDP-galactose 4-epimerase, domain 1"/>
    <property type="match status" value="1"/>
</dbReference>
<dbReference type="InterPro" id="IPR051604">
    <property type="entry name" value="Ergot_Alk_Oxidoreductase"/>
</dbReference>
<sequence>MHIIMGGTGHVGSATAANLLKRGEAVAILTRHADRAGEWRARGAEIIEANAEDVPSLCAAFRRGRRAFLLNPPADTTKDTDTVERRTAANILAALEGSGLEKVVAASTGGAQLGNRIGDLNVLWELEEGLRRQSIPAAINRGAYYMSNWDGLLDVVRRDGVLPTMFPEDTVIPMVAPRDLGEAAAERLLSSVNDVGVWYVEGPERYSPRDVARAFSLALDQPVRLAITPRDQWKQAFLCLGFSEPAAASYTRMTEVSVDSGFDLTDDPWCGSTSLDSYIRELVARSGTAEGG</sequence>
<accession>A0A508WNR1</accession>
<evidence type="ECO:0000259" key="1">
    <source>
        <dbReference type="Pfam" id="PF05368"/>
    </source>
</evidence>
<dbReference type="Gene3D" id="3.40.50.720">
    <property type="entry name" value="NAD(P)-binding Rossmann-like Domain"/>
    <property type="match status" value="1"/>
</dbReference>
<dbReference type="Pfam" id="PF05368">
    <property type="entry name" value="NmrA"/>
    <property type="match status" value="1"/>
</dbReference>
<organism evidence="2">
    <name type="scientific">Sinorhizobium medicae</name>
    <dbReference type="NCBI Taxonomy" id="110321"/>
    <lineage>
        <taxon>Bacteria</taxon>
        <taxon>Pseudomonadati</taxon>
        <taxon>Pseudomonadota</taxon>
        <taxon>Alphaproteobacteria</taxon>
        <taxon>Hyphomicrobiales</taxon>
        <taxon>Rhizobiaceae</taxon>
        <taxon>Sinorhizobium/Ensifer group</taxon>
        <taxon>Sinorhizobium</taxon>
    </lineage>
</organism>
<reference evidence="2" key="1">
    <citation type="submission" date="2019-06" db="EMBL/GenBank/DDBJ databases">
        <authorList>
            <person name="Le Quere A."/>
            <person name="Colella S."/>
        </authorList>
    </citation>
    <scope>NUCLEOTIDE SEQUENCE</scope>
    <source>
        <strain evidence="2">EmedicaeMD41</strain>
    </source>
</reference>
<dbReference type="PANTHER" id="PTHR43162">
    <property type="match status" value="1"/>
</dbReference>